<feature type="compositionally biased region" description="Basic and acidic residues" evidence="2">
    <location>
        <begin position="116"/>
        <end position="164"/>
    </location>
</feature>
<keyword evidence="4" id="KW-1185">Reference proteome</keyword>
<feature type="compositionally biased region" description="Basic residues" evidence="2">
    <location>
        <begin position="79"/>
        <end position="90"/>
    </location>
</feature>
<name>A0A1Q9DED8_SYMMI</name>
<dbReference type="Proteomes" id="UP000186817">
    <property type="component" value="Unassembled WGS sequence"/>
</dbReference>
<evidence type="ECO:0000256" key="1">
    <source>
        <dbReference type="SAM" id="Coils"/>
    </source>
</evidence>
<feature type="compositionally biased region" description="Basic and acidic residues" evidence="2">
    <location>
        <begin position="323"/>
        <end position="348"/>
    </location>
</feature>
<dbReference type="OrthoDB" id="10290607at2759"/>
<feature type="region of interest" description="Disordered" evidence="2">
    <location>
        <begin position="46"/>
        <end position="168"/>
    </location>
</feature>
<reference evidence="3 4" key="1">
    <citation type="submission" date="2016-02" db="EMBL/GenBank/DDBJ databases">
        <title>Genome analysis of coral dinoflagellate symbionts highlights evolutionary adaptations to a symbiotic lifestyle.</title>
        <authorList>
            <person name="Aranda M."/>
            <person name="Li Y."/>
            <person name="Liew Y.J."/>
            <person name="Baumgarten S."/>
            <person name="Simakov O."/>
            <person name="Wilson M."/>
            <person name="Piel J."/>
            <person name="Ashoor H."/>
            <person name="Bougouffa S."/>
            <person name="Bajic V.B."/>
            <person name="Ryu T."/>
            <person name="Ravasi T."/>
            <person name="Bayer T."/>
            <person name="Micklem G."/>
            <person name="Kim H."/>
            <person name="Bhak J."/>
            <person name="Lajeunesse T.C."/>
            <person name="Voolstra C.R."/>
        </authorList>
    </citation>
    <scope>NUCLEOTIDE SEQUENCE [LARGE SCALE GENOMIC DNA]</scope>
    <source>
        <strain evidence="3 4">CCMP2467</strain>
    </source>
</reference>
<comment type="caution">
    <text evidence="3">The sequence shown here is derived from an EMBL/GenBank/DDBJ whole genome shotgun (WGS) entry which is preliminary data.</text>
</comment>
<sequence>MFRKPICAAAVFLKRSLKQLKKKLKQLKKRKEMLMKLVLKREELRRKLQKKSNEHVAEMQKKEMQKREEQLKEMQEVAKRRRKAVTRSKGVRPSSSSESYESDPEKAYMKRSKGAKKADSTEKPEEAKKADISEKPEEPKEADISEKPKEPEEADIGEKSKEPEGADMPEEGMMLADAVRCSFKLNNLASMLEEDKISKVSGVLLDLENPVSELPEGFGLKLQSMVNEFASWNIDLEEPIRRTDADLVTASDQLAEANDEREKALTLMAEAQMMQATAESKITAAKNGGEKLEECRETVKSVLGYKFRSTEYAEAVPIVLKKPGDEKEKARGSKDPDEEKNEKPDINPRTRGAQFCHPSWDNILRAKPPNEYTWFAKEAAKTALRFIQKDLRHRIGRVDRGIYLRNAPIPTIRCDEGGWVKSDWLLSCELLWTHSEREIGYLLSRTDRADRIRELQRRLQLLVDGNYFQGGDGKIRLQFLGVRLAPSPNPDSVAAGEPPFSQRMVGVETQFRELRREQKNRHTGQDLLMQNGNWIKSWAVRAASGHSQSRSTIMELDPSKFALPASLSFWNQLQGAYHATEYYNLQMIMTEGIKAGRDLMGQRGSSGRLRSYWGVFPPWGSMNKVTCSRSGADQRTPMVTLCIPVVDLIRAGGKVTESGVIMCERTIPFLLVKEIWLCIPDLTRRNVYEQVEKILDYELEDEICTDW</sequence>
<dbReference type="AlphaFoldDB" id="A0A1Q9DED8"/>
<accession>A0A1Q9DED8</accession>
<dbReference type="EMBL" id="LSRX01000578">
    <property type="protein sequence ID" value="OLP93512.1"/>
    <property type="molecule type" value="Genomic_DNA"/>
</dbReference>
<protein>
    <submittedName>
        <fullName evidence="3">Uncharacterized protein</fullName>
    </submittedName>
</protein>
<organism evidence="3 4">
    <name type="scientific">Symbiodinium microadriaticum</name>
    <name type="common">Dinoflagellate</name>
    <name type="synonym">Zooxanthella microadriatica</name>
    <dbReference type="NCBI Taxonomy" id="2951"/>
    <lineage>
        <taxon>Eukaryota</taxon>
        <taxon>Sar</taxon>
        <taxon>Alveolata</taxon>
        <taxon>Dinophyceae</taxon>
        <taxon>Suessiales</taxon>
        <taxon>Symbiodiniaceae</taxon>
        <taxon>Symbiodinium</taxon>
    </lineage>
</organism>
<feature type="coiled-coil region" evidence="1">
    <location>
        <begin position="240"/>
        <end position="274"/>
    </location>
</feature>
<evidence type="ECO:0000313" key="4">
    <source>
        <dbReference type="Proteomes" id="UP000186817"/>
    </source>
</evidence>
<evidence type="ECO:0000256" key="2">
    <source>
        <dbReference type="SAM" id="MobiDB-lite"/>
    </source>
</evidence>
<feature type="compositionally biased region" description="Basic and acidic residues" evidence="2">
    <location>
        <begin position="46"/>
        <end position="78"/>
    </location>
</feature>
<evidence type="ECO:0000313" key="3">
    <source>
        <dbReference type="EMBL" id="OLP93512.1"/>
    </source>
</evidence>
<proteinExistence type="predicted"/>
<keyword evidence="1" id="KW-0175">Coiled coil</keyword>
<feature type="region of interest" description="Disordered" evidence="2">
    <location>
        <begin position="323"/>
        <end position="352"/>
    </location>
</feature>
<gene>
    <name evidence="3" type="ORF">AK812_SmicGene24614</name>
</gene>